<protein>
    <submittedName>
        <fullName evidence="2">Inosose dehydratase</fullName>
        <ecNumber evidence="2">4.2.1.44</ecNumber>
    </submittedName>
</protein>
<gene>
    <name evidence="2" type="ORF">J2S01_002503</name>
</gene>
<dbReference type="Gene3D" id="3.20.20.150">
    <property type="entry name" value="Divalent-metal-dependent TIM barrel enzymes"/>
    <property type="match status" value="1"/>
</dbReference>
<organism evidence="2 3">
    <name type="scientific">Pectinatus haikarae</name>
    <dbReference type="NCBI Taxonomy" id="349096"/>
    <lineage>
        <taxon>Bacteria</taxon>
        <taxon>Bacillati</taxon>
        <taxon>Bacillota</taxon>
        <taxon>Negativicutes</taxon>
        <taxon>Selenomonadales</taxon>
        <taxon>Selenomonadaceae</taxon>
        <taxon>Pectinatus</taxon>
    </lineage>
</organism>
<dbReference type="Proteomes" id="UP001239167">
    <property type="component" value="Unassembled WGS sequence"/>
</dbReference>
<sequence length="306" mass="34295">MSYQNPLFLGISPDLWKYDGFAGSAGVNISQQILSEAALTGFEGVEIDDNGRFLDTDMLNYHLSLRNLSAAGRVTGIAAAADNCKGIVSDFHVMLKKMVSLGMKYLVVREMSHNIFFTGEALLGYRAFLKRDDWLHLSNNLNELGKIASSYGIKMCFQPHICTVIRTLEEIDQLMDTTDERYVKLCLDTGNLFLQNAVVQTIKKFGSRIAYVRLQDMRLKELKGCSKRNASFSEAVSAGCFTIPGDGEIDFVELFLALDKIGYSGWVTVDAGRQSNAADSFEYLLKIYHYMQALLGFRFTNNRTEE</sequence>
<dbReference type="InterPro" id="IPR036237">
    <property type="entry name" value="Xyl_isomerase-like_sf"/>
</dbReference>
<dbReference type="PANTHER" id="PTHR12110:SF41">
    <property type="entry name" value="INOSOSE DEHYDRATASE"/>
    <property type="match status" value="1"/>
</dbReference>
<dbReference type="SUPFAM" id="SSF51658">
    <property type="entry name" value="Xylose isomerase-like"/>
    <property type="match status" value="1"/>
</dbReference>
<feature type="domain" description="Xylose isomerase-like TIM barrel" evidence="1">
    <location>
        <begin position="37"/>
        <end position="284"/>
    </location>
</feature>
<keyword evidence="3" id="KW-1185">Reference proteome</keyword>
<comment type="caution">
    <text evidence="2">The sequence shown here is derived from an EMBL/GenBank/DDBJ whole genome shotgun (WGS) entry which is preliminary data.</text>
</comment>
<dbReference type="EC" id="4.2.1.44" evidence="2"/>
<dbReference type="RefSeq" id="WP_196605672.1">
    <property type="nucleotide sequence ID" value="NZ_CP116940.1"/>
</dbReference>
<evidence type="ECO:0000313" key="3">
    <source>
        <dbReference type="Proteomes" id="UP001239167"/>
    </source>
</evidence>
<reference evidence="2 3" key="1">
    <citation type="submission" date="2023-07" db="EMBL/GenBank/DDBJ databases">
        <title>Genomic Encyclopedia of Type Strains, Phase IV (KMG-IV): sequencing the most valuable type-strain genomes for metagenomic binning, comparative biology and taxonomic classification.</title>
        <authorList>
            <person name="Goeker M."/>
        </authorList>
    </citation>
    <scope>NUCLEOTIDE SEQUENCE [LARGE SCALE GENOMIC DNA]</scope>
    <source>
        <strain evidence="2 3">DSM 16980</strain>
    </source>
</reference>
<accession>A0ABT9YA96</accession>
<dbReference type="InterPro" id="IPR013022">
    <property type="entry name" value="Xyl_isomerase-like_TIM-brl"/>
</dbReference>
<dbReference type="Pfam" id="PF01261">
    <property type="entry name" value="AP_endonuc_2"/>
    <property type="match status" value="1"/>
</dbReference>
<evidence type="ECO:0000259" key="1">
    <source>
        <dbReference type="Pfam" id="PF01261"/>
    </source>
</evidence>
<proteinExistence type="predicted"/>
<evidence type="ECO:0000313" key="2">
    <source>
        <dbReference type="EMBL" id="MDQ0204770.1"/>
    </source>
</evidence>
<dbReference type="InterPro" id="IPR050312">
    <property type="entry name" value="IolE/XylAMocC-like"/>
</dbReference>
<dbReference type="PANTHER" id="PTHR12110">
    <property type="entry name" value="HYDROXYPYRUVATE ISOMERASE"/>
    <property type="match status" value="1"/>
</dbReference>
<keyword evidence="2" id="KW-0456">Lyase</keyword>
<dbReference type="GO" id="GO:0050114">
    <property type="term" value="F:myo-inosose-2 dehydratase activity"/>
    <property type="evidence" value="ECO:0007669"/>
    <property type="project" value="UniProtKB-EC"/>
</dbReference>
<dbReference type="EMBL" id="JAUSUE010000021">
    <property type="protein sequence ID" value="MDQ0204770.1"/>
    <property type="molecule type" value="Genomic_DNA"/>
</dbReference>
<name>A0ABT9YA96_9FIRM</name>